<dbReference type="AlphaFoldDB" id="A0A1Y2FCH4"/>
<dbReference type="PANTHER" id="PTHR10666">
    <property type="entry name" value="UBIQUITIN"/>
    <property type="match status" value="1"/>
</dbReference>
<proteinExistence type="predicted"/>
<evidence type="ECO:0000313" key="2">
    <source>
        <dbReference type="EMBL" id="ORY81630.1"/>
    </source>
</evidence>
<dbReference type="SUPFAM" id="SSF54236">
    <property type="entry name" value="Ubiquitin-like"/>
    <property type="match status" value="1"/>
</dbReference>
<dbReference type="OrthoDB" id="428577at2759"/>
<dbReference type="EMBL" id="MCOG01000010">
    <property type="protein sequence ID" value="ORY81630.1"/>
    <property type="molecule type" value="Genomic_DNA"/>
</dbReference>
<keyword evidence="3" id="KW-1185">Reference proteome</keyword>
<sequence length="219" mass="26734">MSIDPITIFEITSRIYDECRDLNDSYKKYINHSEYINRIALKVKEKYRNEKNTPEILKRFYDYTIEFKEEIDKLKKQNRFKRTLNLFKNKEKLDEFIEKFNMIEKELTFDIFMVIRDDYEPKQKLAEQEEYMIIFVEIFRRKIITLSVKSSDTIKNVKNKIQNETDIPPKRQLIFYTPPTEFLPDINKIFGLEDERTLSYYNIQEGSTLELHTPYFFSF</sequence>
<dbReference type="Gene3D" id="3.10.20.90">
    <property type="entry name" value="Phosphatidylinositol 3-kinase Catalytic Subunit, Chain A, domain 1"/>
    <property type="match status" value="1"/>
</dbReference>
<dbReference type="InterPro" id="IPR000626">
    <property type="entry name" value="Ubiquitin-like_dom"/>
</dbReference>
<dbReference type="InterPro" id="IPR050158">
    <property type="entry name" value="Ubiquitin_ubiquitin-like"/>
</dbReference>
<evidence type="ECO:0000313" key="3">
    <source>
        <dbReference type="Proteomes" id="UP000193920"/>
    </source>
</evidence>
<reference evidence="2 3" key="1">
    <citation type="submission" date="2016-08" db="EMBL/GenBank/DDBJ databases">
        <title>A Parts List for Fungal Cellulosomes Revealed by Comparative Genomics.</title>
        <authorList>
            <consortium name="DOE Joint Genome Institute"/>
            <person name="Haitjema C.H."/>
            <person name="Gilmore S.P."/>
            <person name="Henske J.K."/>
            <person name="Solomon K.V."/>
            <person name="De Groot R."/>
            <person name="Kuo A."/>
            <person name="Mondo S.J."/>
            <person name="Salamov A.A."/>
            <person name="Labutti K."/>
            <person name="Zhao Z."/>
            <person name="Chiniquy J."/>
            <person name="Barry K."/>
            <person name="Brewer H.M."/>
            <person name="Purvine S.O."/>
            <person name="Wright A.T."/>
            <person name="Boxma B."/>
            <person name="Van Alen T."/>
            <person name="Hackstein J.H."/>
            <person name="Baker S.E."/>
            <person name="Grigoriev I.V."/>
            <person name="O'Malley M.A."/>
        </authorList>
    </citation>
    <scope>NUCLEOTIDE SEQUENCE [LARGE SCALE GENOMIC DNA]</scope>
    <source>
        <strain evidence="2 3">G1</strain>
    </source>
</reference>
<dbReference type="STRING" id="1754190.A0A1Y2FCH4"/>
<accession>A0A1Y2FCH4</accession>
<dbReference type="InterPro" id="IPR029071">
    <property type="entry name" value="Ubiquitin-like_domsf"/>
</dbReference>
<organism evidence="2 3">
    <name type="scientific">Neocallimastix californiae</name>
    <dbReference type="NCBI Taxonomy" id="1754190"/>
    <lineage>
        <taxon>Eukaryota</taxon>
        <taxon>Fungi</taxon>
        <taxon>Fungi incertae sedis</taxon>
        <taxon>Chytridiomycota</taxon>
        <taxon>Chytridiomycota incertae sedis</taxon>
        <taxon>Neocallimastigomycetes</taxon>
        <taxon>Neocallimastigales</taxon>
        <taxon>Neocallimastigaceae</taxon>
        <taxon>Neocallimastix</taxon>
    </lineage>
</organism>
<gene>
    <name evidence="2" type="ORF">LY90DRAFT_375764</name>
</gene>
<dbReference type="PROSITE" id="PS50053">
    <property type="entry name" value="UBIQUITIN_2"/>
    <property type="match status" value="1"/>
</dbReference>
<dbReference type="SMART" id="SM00213">
    <property type="entry name" value="UBQ"/>
    <property type="match status" value="1"/>
</dbReference>
<feature type="domain" description="Ubiquitin-like" evidence="1">
    <location>
        <begin position="132"/>
        <end position="211"/>
    </location>
</feature>
<name>A0A1Y2FCH4_9FUNG</name>
<dbReference type="Proteomes" id="UP000193920">
    <property type="component" value="Unassembled WGS sequence"/>
</dbReference>
<protein>
    <recommendedName>
        <fullName evidence="1">Ubiquitin-like domain-containing protein</fullName>
    </recommendedName>
</protein>
<dbReference type="Pfam" id="PF00240">
    <property type="entry name" value="ubiquitin"/>
    <property type="match status" value="1"/>
</dbReference>
<evidence type="ECO:0000259" key="1">
    <source>
        <dbReference type="PROSITE" id="PS50053"/>
    </source>
</evidence>
<comment type="caution">
    <text evidence="2">The sequence shown here is derived from an EMBL/GenBank/DDBJ whole genome shotgun (WGS) entry which is preliminary data.</text>
</comment>